<evidence type="ECO:0000259" key="4">
    <source>
        <dbReference type="PROSITE" id="PS50110"/>
    </source>
</evidence>
<dbReference type="SMART" id="SM00448">
    <property type="entry name" value="REC"/>
    <property type="match status" value="1"/>
</dbReference>
<proteinExistence type="predicted"/>
<organism evidence="5 6">
    <name type="scientific">Micromonospora sediminimaris</name>
    <dbReference type="NCBI Taxonomy" id="547162"/>
    <lineage>
        <taxon>Bacteria</taxon>
        <taxon>Bacillati</taxon>
        <taxon>Actinomycetota</taxon>
        <taxon>Actinomycetes</taxon>
        <taxon>Micromonosporales</taxon>
        <taxon>Micromonosporaceae</taxon>
        <taxon>Micromonospora</taxon>
    </lineage>
</organism>
<keyword evidence="6" id="KW-1185">Reference proteome</keyword>
<dbReference type="RefSeq" id="WP_232511480.1">
    <property type="nucleotide sequence ID" value="NZ_BOPD01000034.1"/>
</dbReference>
<gene>
    <name evidence="5" type="ORF">Vse01_48260</name>
</gene>
<reference evidence="5" key="1">
    <citation type="submission" date="2021-01" db="EMBL/GenBank/DDBJ databases">
        <title>Whole genome shotgun sequence of Verrucosispora sediminis NBRC 107745.</title>
        <authorList>
            <person name="Komaki H."/>
            <person name="Tamura T."/>
        </authorList>
    </citation>
    <scope>NUCLEOTIDE SEQUENCE</scope>
    <source>
        <strain evidence="5">NBRC 107745</strain>
    </source>
</reference>
<dbReference type="InterPro" id="IPR011006">
    <property type="entry name" value="CheY-like_superfamily"/>
</dbReference>
<feature type="domain" description="Response regulatory" evidence="4">
    <location>
        <begin position="5"/>
        <end position="128"/>
    </location>
</feature>
<feature type="compositionally biased region" description="Polar residues" evidence="3">
    <location>
        <begin position="138"/>
        <end position="147"/>
    </location>
</feature>
<feature type="region of interest" description="Disordered" evidence="3">
    <location>
        <begin position="118"/>
        <end position="158"/>
    </location>
</feature>
<dbReference type="Proteomes" id="UP000607311">
    <property type="component" value="Unassembled WGS sequence"/>
</dbReference>
<evidence type="ECO:0000256" key="3">
    <source>
        <dbReference type="SAM" id="MobiDB-lite"/>
    </source>
</evidence>
<evidence type="ECO:0000256" key="2">
    <source>
        <dbReference type="PROSITE-ProRule" id="PRU00169"/>
    </source>
</evidence>
<dbReference type="SUPFAM" id="SSF52172">
    <property type="entry name" value="CheY-like"/>
    <property type="match status" value="1"/>
</dbReference>
<feature type="modified residue" description="4-aspartylphosphate" evidence="2">
    <location>
        <position position="62"/>
    </location>
</feature>
<protein>
    <recommendedName>
        <fullName evidence="4">Response regulatory domain-containing protein</fullName>
    </recommendedName>
</protein>
<dbReference type="InterPro" id="IPR001789">
    <property type="entry name" value="Sig_transdc_resp-reg_receiver"/>
</dbReference>
<dbReference type="PANTHER" id="PTHR44591:SF19">
    <property type="entry name" value="TWO-COMPONENT RESPONSE REGULATOR-RELATED"/>
    <property type="match status" value="1"/>
</dbReference>
<comment type="caution">
    <text evidence="5">The sequence shown here is derived from an EMBL/GenBank/DDBJ whole genome shotgun (WGS) entry which is preliminary data.</text>
</comment>
<keyword evidence="1 2" id="KW-0597">Phosphoprotein</keyword>
<sequence length="158" mass="17092">MANPVILSVDDDPAVSRAVARDIRRRYGDRYRVVRATSGPEALEALREVKLRGEQVALLLADYRMPEMTGIEFLEAAMDLFPAARRVLLTAYADTGAAIDAINLVDLDHYGGVRASPARGQALRSSRTPADSALPKVSLTSTTSRPTLASREAARAAR</sequence>
<dbReference type="InterPro" id="IPR050595">
    <property type="entry name" value="Bact_response_regulator"/>
</dbReference>
<evidence type="ECO:0000313" key="5">
    <source>
        <dbReference type="EMBL" id="GIJ35678.1"/>
    </source>
</evidence>
<dbReference type="AlphaFoldDB" id="A0A9W5UWQ2"/>
<dbReference type="PANTHER" id="PTHR44591">
    <property type="entry name" value="STRESS RESPONSE REGULATOR PROTEIN 1"/>
    <property type="match status" value="1"/>
</dbReference>
<accession>A0A9W5UWQ2</accession>
<dbReference type="Gene3D" id="3.40.50.2300">
    <property type="match status" value="1"/>
</dbReference>
<evidence type="ECO:0000256" key="1">
    <source>
        <dbReference type="ARBA" id="ARBA00022553"/>
    </source>
</evidence>
<dbReference type="GO" id="GO:0000160">
    <property type="term" value="P:phosphorelay signal transduction system"/>
    <property type="evidence" value="ECO:0007669"/>
    <property type="project" value="InterPro"/>
</dbReference>
<name>A0A9W5UWQ2_9ACTN</name>
<dbReference type="PROSITE" id="PS50110">
    <property type="entry name" value="RESPONSE_REGULATORY"/>
    <property type="match status" value="1"/>
</dbReference>
<dbReference type="EMBL" id="BOPD01000034">
    <property type="protein sequence ID" value="GIJ35678.1"/>
    <property type="molecule type" value="Genomic_DNA"/>
</dbReference>
<dbReference type="Pfam" id="PF00072">
    <property type="entry name" value="Response_reg"/>
    <property type="match status" value="1"/>
</dbReference>
<evidence type="ECO:0000313" key="6">
    <source>
        <dbReference type="Proteomes" id="UP000607311"/>
    </source>
</evidence>